<dbReference type="RefSeq" id="WP_011878319.1">
    <property type="nucleotide sequence ID" value="NC_009253.1"/>
</dbReference>
<dbReference type="AlphaFoldDB" id="A4J606"/>
<accession>A4J606</accession>
<dbReference type="InterPro" id="IPR000802">
    <property type="entry name" value="Arsenical_pump_ArsB"/>
</dbReference>
<comment type="similarity">
    <text evidence="2">Belongs to the SLC13A/DASS transporter (TC 2.A.47) family. DIT1 subfamily.</text>
</comment>
<feature type="transmembrane region" description="Helical" evidence="7">
    <location>
        <begin position="387"/>
        <end position="408"/>
    </location>
</feature>
<feature type="transmembrane region" description="Helical" evidence="7">
    <location>
        <begin position="134"/>
        <end position="167"/>
    </location>
</feature>
<evidence type="ECO:0000313" key="8">
    <source>
        <dbReference type="EMBL" id="ABO50509.1"/>
    </source>
</evidence>
<organism evidence="8 9">
    <name type="scientific">Desulforamulus reducens (strain ATCC BAA-1160 / DSM 100696 / MI-1)</name>
    <name type="common">Desulfotomaculum reducens</name>
    <dbReference type="NCBI Taxonomy" id="349161"/>
    <lineage>
        <taxon>Bacteria</taxon>
        <taxon>Bacillati</taxon>
        <taxon>Bacillota</taxon>
        <taxon>Clostridia</taxon>
        <taxon>Eubacteriales</taxon>
        <taxon>Peptococcaceae</taxon>
        <taxon>Desulforamulus</taxon>
    </lineage>
</organism>
<proteinExistence type="inferred from homology"/>
<keyword evidence="5 7" id="KW-1133">Transmembrane helix</keyword>
<dbReference type="PRINTS" id="PR00758">
    <property type="entry name" value="ARSENICPUMP"/>
</dbReference>
<dbReference type="GO" id="GO:0015105">
    <property type="term" value="F:arsenite transmembrane transporter activity"/>
    <property type="evidence" value="ECO:0007669"/>
    <property type="project" value="InterPro"/>
</dbReference>
<feature type="transmembrane region" description="Helical" evidence="7">
    <location>
        <begin position="91"/>
        <end position="114"/>
    </location>
</feature>
<protein>
    <submittedName>
        <fullName evidence="8">Anion transporter</fullName>
    </submittedName>
</protein>
<dbReference type="STRING" id="349161.Dred_1991"/>
<dbReference type="OrthoDB" id="37272at2"/>
<evidence type="ECO:0000256" key="3">
    <source>
        <dbReference type="ARBA" id="ARBA00022475"/>
    </source>
</evidence>
<dbReference type="GO" id="GO:0005886">
    <property type="term" value="C:plasma membrane"/>
    <property type="evidence" value="ECO:0007669"/>
    <property type="project" value="UniProtKB-SubCell"/>
</dbReference>
<dbReference type="Pfam" id="PF00939">
    <property type="entry name" value="Na_sulph_symp"/>
    <property type="match status" value="1"/>
</dbReference>
<keyword evidence="3" id="KW-1003">Cell membrane</keyword>
<evidence type="ECO:0000256" key="1">
    <source>
        <dbReference type="ARBA" id="ARBA00004651"/>
    </source>
</evidence>
<evidence type="ECO:0000256" key="5">
    <source>
        <dbReference type="ARBA" id="ARBA00022989"/>
    </source>
</evidence>
<comment type="subcellular location">
    <subcellularLocation>
        <location evidence="1">Cell membrane</location>
        <topology evidence="1">Multi-pass membrane protein</topology>
    </subcellularLocation>
</comment>
<feature type="transmembrane region" description="Helical" evidence="7">
    <location>
        <begin position="229"/>
        <end position="248"/>
    </location>
</feature>
<evidence type="ECO:0000256" key="7">
    <source>
        <dbReference type="SAM" id="Phobius"/>
    </source>
</evidence>
<feature type="transmembrane region" description="Helical" evidence="7">
    <location>
        <begin position="305"/>
        <end position="323"/>
    </location>
</feature>
<evidence type="ECO:0000256" key="4">
    <source>
        <dbReference type="ARBA" id="ARBA00022692"/>
    </source>
</evidence>
<dbReference type="EMBL" id="CP000612">
    <property type="protein sequence ID" value="ABO50509.1"/>
    <property type="molecule type" value="Genomic_DNA"/>
</dbReference>
<keyword evidence="6 7" id="KW-0472">Membrane</keyword>
<dbReference type="eggNOG" id="COG1055">
    <property type="taxonomic scope" value="Bacteria"/>
</dbReference>
<dbReference type="GO" id="GO:0005315">
    <property type="term" value="F:phosphate transmembrane transporter activity"/>
    <property type="evidence" value="ECO:0007669"/>
    <property type="project" value="TreeGrafter"/>
</dbReference>
<feature type="transmembrane region" description="Helical" evidence="7">
    <location>
        <begin position="277"/>
        <end position="299"/>
    </location>
</feature>
<dbReference type="PANTHER" id="PTHR10283">
    <property type="entry name" value="SOLUTE CARRIER FAMILY 13 MEMBER"/>
    <property type="match status" value="1"/>
</dbReference>
<feature type="transmembrane region" description="Helical" evidence="7">
    <location>
        <begin position="46"/>
        <end position="79"/>
    </location>
</feature>
<evidence type="ECO:0000313" key="9">
    <source>
        <dbReference type="Proteomes" id="UP000001556"/>
    </source>
</evidence>
<feature type="transmembrane region" description="Helical" evidence="7">
    <location>
        <begin position="179"/>
        <end position="203"/>
    </location>
</feature>
<feature type="transmembrane region" description="Helical" evidence="7">
    <location>
        <begin position="361"/>
        <end position="380"/>
    </location>
</feature>
<keyword evidence="9" id="KW-1185">Reference proteome</keyword>
<feature type="transmembrane region" description="Helical" evidence="7">
    <location>
        <begin position="455"/>
        <end position="475"/>
    </location>
</feature>
<dbReference type="PANTHER" id="PTHR10283:SF92">
    <property type="entry name" value="LOW-AFFINITY PHOSPHATE TRANSPORTER PHO91"/>
    <property type="match status" value="1"/>
</dbReference>
<reference evidence="8 9" key="1">
    <citation type="submission" date="2007-03" db="EMBL/GenBank/DDBJ databases">
        <title>Complete sequence of Desulfotomaculum reducens MI-1.</title>
        <authorList>
            <consortium name="US DOE Joint Genome Institute"/>
            <person name="Copeland A."/>
            <person name="Lucas S."/>
            <person name="Lapidus A."/>
            <person name="Barry K."/>
            <person name="Detter J.C."/>
            <person name="Glavina del Rio T."/>
            <person name="Hammon N."/>
            <person name="Israni S."/>
            <person name="Dalin E."/>
            <person name="Tice H."/>
            <person name="Pitluck S."/>
            <person name="Sims D."/>
            <person name="Brettin T."/>
            <person name="Bruce D."/>
            <person name="Han C."/>
            <person name="Tapia R."/>
            <person name="Schmutz J."/>
            <person name="Larimer F."/>
            <person name="Land M."/>
            <person name="Hauser L."/>
            <person name="Kyrpides N."/>
            <person name="Kim E."/>
            <person name="Tebo B.M."/>
            <person name="Richardson P."/>
        </authorList>
    </citation>
    <scope>NUCLEOTIDE SEQUENCE [LARGE SCALE GENOMIC DNA]</scope>
    <source>
        <strain evidence="8 9">MI-1</strain>
    </source>
</reference>
<name>A4J606_DESRM</name>
<dbReference type="HOGENOM" id="CLU_005170_0_1_9"/>
<dbReference type="NCBIfam" id="TIGR00785">
    <property type="entry name" value="dass"/>
    <property type="match status" value="1"/>
</dbReference>
<dbReference type="InterPro" id="IPR001898">
    <property type="entry name" value="SLC13A/DASS"/>
</dbReference>
<dbReference type="InterPro" id="IPR030676">
    <property type="entry name" value="CitT-rel"/>
</dbReference>
<dbReference type="CDD" id="cd01115">
    <property type="entry name" value="SLC13_permease"/>
    <property type="match status" value="1"/>
</dbReference>
<dbReference type="PIRSF" id="PIRSF002457">
    <property type="entry name" value="DASS"/>
    <property type="match status" value="1"/>
</dbReference>
<evidence type="ECO:0000256" key="6">
    <source>
        <dbReference type="ARBA" id="ARBA00023136"/>
    </source>
</evidence>
<dbReference type="KEGG" id="drm:Dred_1991"/>
<gene>
    <name evidence="8" type="ordered locus">Dred_1991</name>
</gene>
<evidence type="ECO:0000256" key="2">
    <source>
        <dbReference type="ARBA" id="ARBA00007349"/>
    </source>
</evidence>
<keyword evidence="4 7" id="KW-0812">Transmembrane</keyword>
<dbReference type="Proteomes" id="UP000001556">
    <property type="component" value="Chromosome"/>
</dbReference>
<feature type="transmembrane region" description="Helical" evidence="7">
    <location>
        <begin position="330"/>
        <end position="349"/>
    </location>
</feature>
<feature type="transmembrane region" description="Helical" evidence="7">
    <location>
        <begin position="414"/>
        <end position="434"/>
    </location>
</feature>
<sequence>MSENIKRIAFILLGVALFLGFYFAPQFSPAIDPSGKAFDLSQEGKAAIGLFLLAGIWWVFEVTPIGVTSIAIGVVQALFLIRPAKEAFRDFMDPTVMFILGSLLIGLAFTKAGITKRLAYKMLDVVGEDTRKILLGVFVITALLTHIMAHTAVAATMFPILVTILALYGENPDGKPTNFGKALFIGMAYTAGAGSICTLLGGARNPAAVGFYTEFTGAEVSFLEFSAHLAPFGWLTVFLLWALLLIIYKPEKTKIPGLREKARIEYAKLGPVNKQEIFVGIVVFCALAMLVLQAIIPALKPMDRSVPLLLAGLLFFLSNILTVEDLEKKIPWNIVLLFSGAMSIGFCLWKTGAAQWIAVKWLAMLVDAHWLVFVLGICFLVMIMTNFIMNVAAIAITLPVALVIAQYLGVNPELILYGATAMAGMPFLLLIGAAPNAMAYESKQFTTGEFFKTGIPASAMLLCILVLMTFTYWPLIGMSALIH</sequence>